<dbReference type="InterPro" id="IPR035965">
    <property type="entry name" value="PAS-like_dom_sf"/>
</dbReference>
<dbReference type="PROSITE" id="PS50112">
    <property type="entry name" value="PAS"/>
    <property type="match status" value="1"/>
</dbReference>
<evidence type="ECO:0000256" key="8">
    <source>
        <dbReference type="ARBA" id="ARBA00023012"/>
    </source>
</evidence>
<keyword evidence="3" id="KW-0597">Phosphoprotein</keyword>
<keyword evidence="4" id="KW-0808">Transferase</keyword>
<gene>
    <name evidence="14" type="ORF">ED208_03490</name>
</gene>
<comment type="catalytic activity">
    <reaction evidence="1">
        <text>ATP + protein L-histidine = ADP + protein N-phospho-L-histidine.</text>
        <dbReference type="EC" id="2.7.13.3"/>
    </reaction>
</comment>
<dbReference type="InterPro" id="IPR036890">
    <property type="entry name" value="HATPase_C_sf"/>
</dbReference>
<evidence type="ECO:0000256" key="2">
    <source>
        <dbReference type="ARBA" id="ARBA00012438"/>
    </source>
</evidence>
<organism evidence="14 15">
    <name type="scientific">Stagnimonas aquatica</name>
    <dbReference type="NCBI Taxonomy" id="2689987"/>
    <lineage>
        <taxon>Bacteria</taxon>
        <taxon>Pseudomonadati</taxon>
        <taxon>Pseudomonadota</taxon>
        <taxon>Gammaproteobacteria</taxon>
        <taxon>Nevskiales</taxon>
        <taxon>Nevskiaceae</taxon>
        <taxon>Stagnimonas</taxon>
    </lineage>
</organism>
<dbReference type="Gene3D" id="3.30.450.20">
    <property type="entry name" value="PAS domain"/>
    <property type="match status" value="1"/>
</dbReference>
<dbReference type="EMBL" id="RJVO01000001">
    <property type="protein sequence ID" value="ROH93598.1"/>
    <property type="molecule type" value="Genomic_DNA"/>
</dbReference>
<dbReference type="InterPro" id="IPR003594">
    <property type="entry name" value="HATPase_dom"/>
</dbReference>
<feature type="region of interest" description="Disordered" evidence="10">
    <location>
        <begin position="29"/>
        <end position="67"/>
    </location>
</feature>
<dbReference type="InterPro" id="IPR000700">
    <property type="entry name" value="PAS-assoc_C"/>
</dbReference>
<dbReference type="InterPro" id="IPR000014">
    <property type="entry name" value="PAS"/>
</dbReference>
<dbReference type="InterPro" id="IPR003661">
    <property type="entry name" value="HisK_dim/P_dom"/>
</dbReference>
<dbReference type="SMART" id="SM00387">
    <property type="entry name" value="HATPase_c"/>
    <property type="match status" value="1"/>
</dbReference>
<evidence type="ECO:0000256" key="1">
    <source>
        <dbReference type="ARBA" id="ARBA00000085"/>
    </source>
</evidence>
<dbReference type="PROSITE" id="PS50109">
    <property type="entry name" value="HIS_KIN"/>
    <property type="match status" value="1"/>
</dbReference>
<evidence type="ECO:0000256" key="6">
    <source>
        <dbReference type="ARBA" id="ARBA00022777"/>
    </source>
</evidence>
<proteinExistence type="predicted"/>
<feature type="coiled-coil region" evidence="9">
    <location>
        <begin position="207"/>
        <end position="234"/>
    </location>
</feature>
<dbReference type="PANTHER" id="PTHR43065">
    <property type="entry name" value="SENSOR HISTIDINE KINASE"/>
    <property type="match status" value="1"/>
</dbReference>
<comment type="caution">
    <text evidence="14">The sequence shown here is derived from an EMBL/GenBank/DDBJ whole genome shotgun (WGS) entry which is preliminary data.</text>
</comment>
<keyword evidence="9" id="KW-0175">Coiled coil</keyword>
<dbReference type="GO" id="GO:0005524">
    <property type="term" value="F:ATP binding"/>
    <property type="evidence" value="ECO:0007669"/>
    <property type="project" value="UniProtKB-KW"/>
</dbReference>
<evidence type="ECO:0000259" key="12">
    <source>
        <dbReference type="PROSITE" id="PS50112"/>
    </source>
</evidence>
<dbReference type="InterPro" id="IPR005467">
    <property type="entry name" value="His_kinase_dom"/>
</dbReference>
<reference evidence="14 15" key="1">
    <citation type="submission" date="2018-10" db="EMBL/GenBank/DDBJ databases">
        <authorList>
            <person name="Chen W.-M."/>
        </authorList>
    </citation>
    <scope>NUCLEOTIDE SEQUENCE [LARGE SCALE GENOMIC DNA]</scope>
    <source>
        <strain evidence="14 15">THS-13</strain>
    </source>
</reference>
<keyword evidence="15" id="KW-1185">Reference proteome</keyword>
<dbReference type="InterPro" id="IPR013767">
    <property type="entry name" value="PAS_fold"/>
</dbReference>
<evidence type="ECO:0000313" key="15">
    <source>
        <dbReference type="Proteomes" id="UP000282106"/>
    </source>
</evidence>
<dbReference type="PROSITE" id="PS50113">
    <property type="entry name" value="PAC"/>
    <property type="match status" value="1"/>
</dbReference>
<evidence type="ECO:0000256" key="5">
    <source>
        <dbReference type="ARBA" id="ARBA00022741"/>
    </source>
</evidence>
<dbReference type="SUPFAM" id="SSF55785">
    <property type="entry name" value="PYP-like sensor domain (PAS domain)"/>
    <property type="match status" value="1"/>
</dbReference>
<feature type="domain" description="PAS" evidence="12">
    <location>
        <begin position="85"/>
        <end position="137"/>
    </location>
</feature>
<evidence type="ECO:0000256" key="4">
    <source>
        <dbReference type="ARBA" id="ARBA00022679"/>
    </source>
</evidence>
<evidence type="ECO:0000256" key="3">
    <source>
        <dbReference type="ARBA" id="ARBA00022553"/>
    </source>
</evidence>
<dbReference type="EC" id="2.7.13.3" evidence="2"/>
<feature type="domain" description="Histidine kinase" evidence="11">
    <location>
        <begin position="253"/>
        <end position="480"/>
    </location>
</feature>
<feature type="domain" description="PAC" evidence="13">
    <location>
        <begin position="162"/>
        <end position="212"/>
    </location>
</feature>
<protein>
    <recommendedName>
        <fullName evidence="2">histidine kinase</fullName>
        <ecNumber evidence="2">2.7.13.3</ecNumber>
    </recommendedName>
</protein>
<evidence type="ECO:0000259" key="11">
    <source>
        <dbReference type="PROSITE" id="PS50109"/>
    </source>
</evidence>
<keyword evidence="8" id="KW-0902">Two-component regulatory system</keyword>
<sequence length="480" mass="53038">MALRRRRQLIGHPSARLYLAAGERVCGSQARQASPGGRLGSGWPDRAHRSHGGSLPWNPRRRRRRRKQAVPMAINFPSAGPSDQHDERFRLVVEASPNAILMVNAEGIITLVNRQTEQLFGYAREALLGQPVDVLVPLRIREHHPRLRESYFTRPSHRPMGAGRDLFGLTSAGREVPIEIGLSPIRTEEGVFVLASIIDITERKRGEQALRDLNHSLETQVQETQRALAQLKVAQGQLVQAEKMASLGSLVAGVAHEINTPVGVGVTAASHLQGEVRAMRLAARDNKLTKAQFEKLLLSFEQASDIILINLRRAADLIKSFKLVAVDQSSDEQRRINLKAYIEEVLLSLRPKLKASRHRIELDCPDDIEILTTPGALSQILTNLVVNSVTHAFEPDSAGRMTIRVSRQGERVELCFSDDGKGISAENLPRIFDPFFTTRRGQGGTGLGLNIVFNLVHQTLGGSVEVASTPGQGTRFTLRF</sequence>
<dbReference type="NCBIfam" id="TIGR00229">
    <property type="entry name" value="sensory_box"/>
    <property type="match status" value="1"/>
</dbReference>
<dbReference type="SMART" id="SM00091">
    <property type="entry name" value="PAS"/>
    <property type="match status" value="1"/>
</dbReference>
<dbReference type="PRINTS" id="PR00344">
    <property type="entry name" value="BCTRLSENSOR"/>
</dbReference>
<keyword evidence="6" id="KW-0418">Kinase</keyword>
<dbReference type="CDD" id="cd00082">
    <property type="entry name" value="HisKA"/>
    <property type="match status" value="1"/>
</dbReference>
<dbReference type="Pfam" id="PF00989">
    <property type="entry name" value="PAS"/>
    <property type="match status" value="1"/>
</dbReference>
<dbReference type="PANTHER" id="PTHR43065:SF47">
    <property type="match status" value="1"/>
</dbReference>
<evidence type="ECO:0000313" key="14">
    <source>
        <dbReference type="EMBL" id="ROH93598.1"/>
    </source>
</evidence>
<dbReference type="GO" id="GO:0000155">
    <property type="term" value="F:phosphorelay sensor kinase activity"/>
    <property type="evidence" value="ECO:0007669"/>
    <property type="project" value="InterPro"/>
</dbReference>
<accession>A0A3N0VNP0</accession>
<dbReference type="SUPFAM" id="SSF55874">
    <property type="entry name" value="ATPase domain of HSP90 chaperone/DNA topoisomerase II/histidine kinase"/>
    <property type="match status" value="1"/>
</dbReference>
<dbReference type="InterPro" id="IPR004358">
    <property type="entry name" value="Sig_transdc_His_kin-like_C"/>
</dbReference>
<keyword evidence="7" id="KW-0067">ATP-binding</keyword>
<dbReference type="GO" id="GO:0006355">
    <property type="term" value="P:regulation of DNA-templated transcription"/>
    <property type="evidence" value="ECO:0007669"/>
    <property type="project" value="InterPro"/>
</dbReference>
<dbReference type="Gene3D" id="3.30.565.10">
    <property type="entry name" value="Histidine kinase-like ATPase, C-terminal domain"/>
    <property type="match status" value="1"/>
</dbReference>
<dbReference type="InParanoid" id="A0A3N0VNP0"/>
<evidence type="ECO:0000259" key="13">
    <source>
        <dbReference type="PROSITE" id="PS50113"/>
    </source>
</evidence>
<keyword evidence="5" id="KW-0547">Nucleotide-binding</keyword>
<evidence type="ECO:0000256" key="10">
    <source>
        <dbReference type="SAM" id="MobiDB-lite"/>
    </source>
</evidence>
<dbReference type="Proteomes" id="UP000282106">
    <property type="component" value="Unassembled WGS sequence"/>
</dbReference>
<name>A0A3N0VNP0_9GAMM</name>
<dbReference type="Gene3D" id="1.10.287.130">
    <property type="match status" value="1"/>
</dbReference>
<dbReference type="CDD" id="cd00130">
    <property type="entry name" value="PAS"/>
    <property type="match status" value="1"/>
</dbReference>
<evidence type="ECO:0000256" key="7">
    <source>
        <dbReference type="ARBA" id="ARBA00022840"/>
    </source>
</evidence>
<evidence type="ECO:0000256" key="9">
    <source>
        <dbReference type="SAM" id="Coils"/>
    </source>
</evidence>
<dbReference type="Pfam" id="PF02518">
    <property type="entry name" value="HATPase_c"/>
    <property type="match status" value="1"/>
</dbReference>
<dbReference type="AlphaFoldDB" id="A0A3N0VNP0"/>